<reference evidence="1" key="1">
    <citation type="submission" date="2018-05" db="EMBL/GenBank/DDBJ databases">
        <authorList>
            <person name="Lanie J.A."/>
            <person name="Ng W.-L."/>
            <person name="Kazmierczak K.M."/>
            <person name="Andrzejewski T.M."/>
            <person name="Davidsen T.M."/>
            <person name="Wayne K.J."/>
            <person name="Tettelin H."/>
            <person name="Glass J.I."/>
            <person name="Rusch D."/>
            <person name="Podicherti R."/>
            <person name="Tsui H.-C.T."/>
            <person name="Winkler M.E."/>
        </authorList>
    </citation>
    <scope>NUCLEOTIDE SEQUENCE</scope>
</reference>
<dbReference type="EMBL" id="UINC01000210">
    <property type="protein sequence ID" value="SUZ51183.1"/>
    <property type="molecule type" value="Genomic_DNA"/>
</dbReference>
<accession>A0A381NC91</accession>
<gene>
    <name evidence="1" type="ORF">METZ01_LOCUS4037</name>
</gene>
<evidence type="ECO:0008006" key="2">
    <source>
        <dbReference type="Google" id="ProtNLM"/>
    </source>
</evidence>
<evidence type="ECO:0000313" key="1">
    <source>
        <dbReference type="EMBL" id="SUZ51183.1"/>
    </source>
</evidence>
<name>A0A381NC91_9ZZZZ</name>
<sequence>MQEGKPMRVTIIHAIAESIPPVRLAFADEFPEAEIINVLDETLLIDFDDQLTPQLRQRMGNLIGYCRDNQADAIALACSVYAPVVDTAKDLIDVPLVSSYGPVMADAVAAGRRVGLIASVLATMRDSEYYLKLAAEEAGTIVEPRLCLAEDLIPVMRSEGQAGLERHLEREVLNLAPDVDVVLLTQFSFAAALAHLQKVSPVPVLSAPHSSARALKRLLS</sequence>
<protein>
    <recommendedName>
        <fullName evidence="2">Asp/Glu/hydantoin racemase</fullName>
    </recommendedName>
</protein>
<dbReference type="AlphaFoldDB" id="A0A381NC91"/>
<proteinExistence type="predicted"/>
<organism evidence="1">
    <name type="scientific">marine metagenome</name>
    <dbReference type="NCBI Taxonomy" id="408172"/>
    <lineage>
        <taxon>unclassified sequences</taxon>
        <taxon>metagenomes</taxon>
        <taxon>ecological metagenomes</taxon>
    </lineage>
</organism>